<evidence type="ECO:0000256" key="1">
    <source>
        <dbReference type="SAM" id="MobiDB-lite"/>
    </source>
</evidence>
<sequence length="118" mass="13168">MLGRARERLHRHGLVRVDLGSGRKPLVVHLDRRRRQLDALAEYILLGEQLLVGVVGHQVDLVHVCDAGAGTEREPQATAQNLLGERLRREATQGDDDRDVLHVPPLAQHVHAHDGPDR</sequence>
<keyword evidence="3" id="KW-1185">Reference proteome</keyword>
<dbReference type="Proteomes" id="UP000037046">
    <property type="component" value="Unassembled WGS sequence"/>
</dbReference>
<comment type="caution">
    <text evidence="2">The sequence shown here is derived from an EMBL/GenBank/DDBJ whole genome shotgun (WGS) entry which is preliminary data.</text>
</comment>
<proteinExistence type="predicted"/>
<dbReference type="AlphaFoldDB" id="A0A0L6CPN7"/>
<reference evidence="3" key="1">
    <citation type="submission" date="2015-07" db="EMBL/GenBank/DDBJ databases">
        <title>Draft Genome Sequence of Roseovarius tolerans EL-164, a producer of N-Acylated Alanine Methyl Esters (NAMEs).</title>
        <authorList>
            <person name="Voget S."/>
            <person name="Bruns H."/>
            <person name="Wagner-Doebler I."/>
            <person name="Schulz S."/>
            <person name="Daniel R."/>
        </authorList>
    </citation>
    <scope>NUCLEOTIDE SEQUENCE [LARGE SCALE GENOMIC DNA]</scope>
    <source>
        <strain evidence="3">EL-164</strain>
    </source>
</reference>
<dbReference type="EMBL" id="LGVV01000121">
    <property type="protein sequence ID" value="KNX39729.1"/>
    <property type="molecule type" value="Genomic_DNA"/>
</dbReference>
<protein>
    <submittedName>
        <fullName evidence="2">Uncharacterized protein</fullName>
    </submittedName>
</protein>
<accession>A0A0L6CPN7</accession>
<organism evidence="2 3">
    <name type="scientific">Roseovarius tolerans</name>
    <dbReference type="NCBI Taxonomy" id="74031"/>
    <lineage>
        <taxon>Bacteria</taxon>
        <taxon>Pseudomonadati</taxon>
        <taxon>Pseudomonadota</taxon>
        <taxon>Alphaproteobacteria</taxon>
        <taxon>Rhodobacterales</taxon>
        <taxon>Roseobacteraceae</taxon>
        <taxon>Roseovarius</taxon>
    </lineage>
</organism>
<evidence type="ECO:0000313" key="3">
    <source>
        <dbReference type="Proteomes" id="UP000037046"/>
    </source>
</evidence>
<evidence type="ECO:0000313" key="2">
    <source>
        <dbReference type="EMBL" id="KNX39729.1"/>
    </source>
</evidence>
<feature type="region of interest" description="Disordered" evidence="1">
    <location>
        <begin position="91"/>
        <end position="118"/>
    </location>
</feature>
<gene>
    <name evidence="2" type="ORF">ROTO_37330</name>
</gene>
<name>A0A0L6CPN7_9RHOB</name>